<comment type="caution">
    <text evidence="2">The sequence shown here is derived from an EMBL/GenBank/DDBJ whole genome shotgun (WGS) entry which is preliminary data.</text>
</comment>
<evidence type="ECO:0000259" key="1">
    <source>
        <dbReference type="SMART" id="SM00849"/>
    </source>
</evidence>
<dbReference type="PANTHER" id="PTHR42951">
    <property type="entry name" value="METALLO-BETA-LACTAMASE DOMAIN-CONTAINING"/>
    <property type="match status" value="1"/>
</dbReference>
<gene>
    <name evidence="2" type="ORF">NK118_09235</name>
</gene>
<accession>A0ABT1EMC8</accession>
<dbReference type="SMART" id="SM00849">
    <property type="entry name" value="Lactamase_B"/>
    <property type="match status" value="1"/>
</dbReference>
<dbReference type="RefSeq" id="WP_262069312.1">
    <property type="nucleotide sequence ID" value="NZ_JAMXOC010000013.1"/>
</dbReference>
<evidence type="ECO:0000313" key="2">
    <source>
        <dbReference type="EMBL" id="MCP1110432.1"/>
    </source>
</evidence>
<dbReference type="SUPFAM" id="SSF56281">
    <property type="entry name" value="Metallo-hydrolase/oxidoreductase"/>
    <property type="match status" value="1"/>
</dbReference>
<dbReference type="EMBL" id="JAMZFV010000013">
    <property type="protein sequence ID" value="MCP1110432.1"/>
    <property type="molecule type" value="Genomic_DNA"/>
</dbReference>
<dbReference type="Proteomes" id="UP001523565">
    <property type="component" value="Unassembled WGS sequence"/>
</dbReference>
<keyword evidence="3" id="KW-1185">Reference proteome</keyword>
<dbReference type="Gene3D" id="3.60.15.10">
    <property type="entry name" value="Ribonuclease Z/Hydroxyacylglutathione hydrolase-like"/>
    <property type="match status" value="1"/>
</dbReference>
<dbReference type="InterPro" id="IPR036866">
    <property type="entry name" value="RibonucZ/Hydroxyglut_hydro"/>
</dbReference>
<dbReference type="InterPro" id="IPR050855">
    <property type="entry name" value="NDM-1-like"/>
</dbReference>
<dbReference type="PANTHER" id="PTHR42951:SF22">
    <property type="entry name" value="METALLO BETA-LACTAMASE SUPERFAMILY LIPOPROTEIN"/>
    <property type="match status" value="1"/>
</dbReference>
<evidence type="ECO:0000313" key="3">
    <source>
        <dbReference type="Proteomes" id="UP001523565"/>
    </source>
</evidence>
<name>A0ABT1EMC8_9FIRM</name>
<protein>
    <submittedName>
        <fullName evidence="2">MBL fold metallo-hydrolase</fullName>
    </submittedName>
</protein>
<dbReference type="Pfam" id="PF00753">
    <property type="entry name" value="Lactamase_B"/>
    <property type="match status" value="1"/>
</dbReference>
<dbReference type="InterPro" id="IPR001279">
    <property type="entry name" value="Metallo-B-lactamas"/>
</dbReference>
<sequence>MRDNRYTVYPITETTFAIEEKTRISQGLCYLLCGKEKALLIDTGLGFKGLRETVKGLTSLPVIVANTHAHIDHIRGNHFFEEIWFHQKDKGVFALHTDRRYTRKLLGEGMPAPVQVVLGWVAKGLLSVNTSGQYHYFGDEYIFHLGEREVAVVPTPGHTPGSVCFLDRSERLLFSGDTLCEWGVLLHLTKESCSSQVFGESMQRLQSLEADFDTIWPGHHSFPVDKSYIDDYLTCARKIVQGKAQYGITKGRRCAKYNRVLITVPAKEDVNG</sequence>
<reference evidence="2 3" key="1">
    <citation type="journal article" date="2022" name="Genome Biol. Evol.">
        <title>Host diet, physiology and behaviors set the stage for Lachnospiraceae cladogenesis.</title>
        <authorList>
            <person name="Vera-Ponce De Leon A."/>
            <person name="Schneider M."/>
            <person name="Jahnes B.C."/>
            <person name="Sadowski V."/>
            <person name="Camuy-Velez L.A."/>
            <person name="Duan J."/>
            <person name="Sabree Z.L."/>
        </authorList>
    </citation>
    <scope>NUCLEOTIDE SEQUENCE [LARGE SCALE GENOMIC DNA]</scope>
    <source>
        <strain evidence="2 3">PAL227</strain>
    </source>
</reference>
<organism evidence="2 3">
    <name type="scientific">Ohessyouella blattaphilus</name>
    <dbReference type="NCBI Taxonomy" id="2949333"/>
    <lineage>
        <taxon>Bacteria</taxon>
        <taxon>Bacillati</taxon>
        <taxon>Bacillota</taxon>
        <taxon>Clostridia</taxon>
        <taxon>Lachnospirales</taxon>
        <taxon>Lachnospiraceae</taxon>
        <taxon>Ohessyouella</taxon>
    </lineage>
</organism>
<feature type="domain" description="Metallo-beta-lactamase" evidence="1">
    <location>
        <begin position="26"/>
        <end position="219"/>
    </location>
</feature>
<proteinExistence type="predicted"/>